<evidence type="ECO:0000259" key="4">
    <source>
        <dbReference type="PROSITE" id="PS51077"/>
    </source>
</evidence>
<feature type="domain" description="IclR-ED" evidence="5">
    <location>
        <begin position="69"/>
        <end position="291"/>
    </location>
</feature>
<feature type="domain" description="HTH iclR-type" evidence="4">
    <location>
        <begin position="6"/>
        <end position="68"/>
    </location>
</feature>
<evidence type="ECO:0000256" key="1">
    <source>
        <dbReference type="ARBA" id="ARBA00023015"/>
    </source>
</evidence>
<dbReference type="InterPro" id="IPR005471">
    <property type="entry name" value="Tscrpt_reg_IclR_N"/>
</dbReference>
<name>A0ABV3DD57_9ACTN</name>
<dbReference type="PANTHER" id="PTHR30136:SF24">
    <property type="entry name" value="HTH-TYPE TRANSCRIPTIONAL REPRESSOR ALLR"/>
    <property type="match status" value="1"/>
</dbReference>
<dbReference type="Gene3D" id="1.10.10.10">
    <property type="entry name" value="Winged helix-like DNA-binding domain superfamily/Winged helix DNA-binding domain"/>
    <property type="match status" value="1"/>
</dbReference>
<keyword evidence="1" id="KW-0805">Transcription regulation</keyword>
<reference evidence="6 7" key="1">
    <citation type="submission" date="2024-06" db="EMBL/GenBank/DDBJ databases">
        <title>The Natural Products Discovery Center: Release of the First 8490 Sequenced Strains for Exploring Actinobacteria Biosynthetic Diversity.</title>
        <authorList>
            <person name="Kalkreuter E."/>
            <person name="Kautsar S.A."/>
            <person name="Yang D."/>
            <person name="Bader C.D."/>
            <person name="Teijaro C.N."/>
            <person name="Fluegel L."/>
            <person name="Davis C.M."/>
            <person name="Simpson J.R."/>
            <person name="Lauterbach L."/>
            <person name="Steele A.D."/>
            <person name="Gui C."/>
            <person name="Meng S."/>
            <person name="Li G."/>
            <person name="Viehrig K."/>
            <person name="Ye F."/>
            <person name="Su P."/>
            <person name="Kiefer A.F."/>
            <person name="Nichols A."/>
            <person name="Cepeda A.J."/>
            <person name="Yan W."/>
            <person name="Fan B."/>
            <person name="Jiang Y."/>
            <person name="Adhikari A."/>
            <person name="Zheng C.-J."/>
            <person name="Schuster L."/>
            <person name="Cowan T.M."/>
            <person name="Smanski M.J."/>
            <person name="Chevrette M.G."/>
            <person name="De Carvalho L.P.S."/>
            <person name="Shen B."/>
        </authorList>
    </citation>
    <scope>NUCLEOTIDE SEQUENCE [LARGE SCALE GENOMIC DNA]</scope>
    <source>
        <strain evidence="6 7">NPDC048946</strain>
    </source>
</reference>
<dbReference type="SUPFAM" id="SSF55781">
    <property type="entry name" value="GAF domain-like"/>
    <property type="match status" value="1"/>
</dbReference>
<dbReference type="InterPro" id="IPR050707">
    <property type="entry name" value="HTH_MetabolicPath_Reg"/>
</dbReference>
<dbReference type="InterPro" id="IPR029016">
    <property type="entry name" value="GAF-like_dom_sf"/>
</dbReference>
<sequence>MPERHSPPTERVTQVLNLLAEHPREPLTLARIAQRLALSKPTCLGILTTLTEAGYAHRTPDKAYRLGPALGRIGRASEDGTTPLDALLPHLHALHRRLGLSCLLTSMREDEIVVVGRAGAIRAAAARDLVGERFPAVPPLGLTQLLWSGDQVLHDWLARTPLVPVTARRGVLNAVVQDARTRGYLVEHLAGTPAARNEVLANLITSGMAETVIATLRGYLPEADWSEYADPQTTGPRDVASIHAPVHDRHGAQRYGIAVVVGRRRVPARTCDAWARATADAARAATAAIGGWSPWAG</sequence>
<evidence type="ECO:0000259" key="5">
    <source>
        <dbReference type="PROSITE" id="PS51078"/>
    </source>
</evidence>
<protein>
    <submittedName>
        <fullName evidence="6">Helix-turn-helix domain-containing protein</fullName>
    </submittedName>
</protein>
<dbReference type="RefSeq" id="WP_358350676.1">
    <property type="nucleotide sequence ID" value="NZ_JBEZFP010000013.1"/>
</dbReference>
<dbReference type="SMART" id="SM00346">
    <property type="entry name" value="HTH_ICLR"/>
    <property type="match status" value="1"/>
</dbReference>
<keyword evidence="7" id="KW-1185">Reference proteome</keyword>
<comment type="caution">
    <text evidence="6">The sequence shown here is derived from an EMBL/GenBank/DDBJ whole genome shotgun (WGS) entry which is preliminary data.</text>
</comment>
<dbReference type="EMBL" id="JBEZFP010000013">
    <property type="protein sequence ID" value="MEU8133347.1"/>
    <property type="molecule type" value="Genomic_DNA"/>
</dbReference>
<dbReference type="PROSITE" id="PS51078">
    <property type="entry name" value="ICLR_ED"/>
    <property type="match status" value="1"/>
</dbReference>
<accession>A0ABV3DD57</accession>
<evidence type="ECO:0000313" key="6">
    <source>
        <dbReference type="EMBL" id="MEU8133347.1"/>
    </source>
</evidence>
<dbReference type="SUPFAM" id="SSF46785">
    <property type="entry name" value="Winged helix' DNA-binding domain"/>
    <property type="match status" value="1"/>
</dbReference>
<proteinExistence type="predicted"/>
<keyword evidence="2" id="KW-0238">DNA-binding</keyword>
<dbReference type="PROSITE" id="PS51077">
    <property type="entry name" value="HTH_ICLR"/>
    <property type="match status" value="1"/>
</dbReference>
<dbReference type="InterPro" id="IPR014757">
    <property type="entry name" value="Tscrpt_reg_IclR_C"/>
</dbReference>
<evidence type="ECO:0000256" key="2">
    <source>
        <dbReference type="ARBA" id="ARBA00023125"/>
    </source>
</evidence>
<keyword evidence="3" id="KW-0804">Transcription</keyword>
<gene>
    <name evidence="6" type="ORF">AB0C36_07550</name>
</gene>
<dbReference type="Gene3D" id="3.30.450.40">
    <property type="match status" value="1"/>
</dbReference>
<organism evidence="6 7">
    <name type="scientific">Streptodolium elevatio</name>
    <dbReference type="NCBI Taxonomy" id="3157996"/>
    <lineage>
        <taxon>Bacteria</taxon>
        <taxon>Bacillati</taxon>
        <taxon>Actinomycetota</taxon>
        <taxon>Actinomycetes</taxon>
        <taxon>Kitasatosporales</taxon>
        <taxon>Streptomycetaceae</taxon>
        <taxon>Streptodolium</taxon>
    </lineage>
</organism>
<dbReference type="InterPro" id="IPR036390">
    <property type="entry name" value="WH_DNA-bd_sf"/>
</dbReference>
<dbReference type="InterPro" id="IPR036388">
    <property type="entry name" value="WH-like_DNA-bd_sf"/>
</dbReference>
<dbReference type="Proteomes" id="UP001551482">
    <property type="component" value="Unassembled WGS sequence"/>
</dbReference>
<evidence type="ECO:0000313" key="7">
    <source>
        <dbReference type="Proteomes" id="UP001551482"/>
    </source>
</evidence>
<evidence type="ECO:0000256" key="3">
    <source>
        <dbReference type="ARBA" id="ARBA00023163"/>
    </source>
</evidence>
<dbReference type="Pfam" id="PF09339">
    <property type="entry name" value="HTH_IclR"/>
    <property type="match status" value="1"/>
</dbReference>
<dbReference type="PANTHER" id="PTHR30136">
    <property type="entry name" value="HELIX-TURN-HELIX TRANSCRIPTIONAL REGULATOR, ICLR FAMILY"/>
    <property type="match status" value="1"/>
</dbReference>